<feature type="binding site" evidence="8">
    <location>
        <position position="411"/>
    </location>
    <ligand>
        <name>Zn(2+)</name>
        <dbReference type="ChEBI" id="CHEBI:29105"/>
        <label>2</label>
    </ligand>
</feature>
<evidence type="ECO:0000256" key="1">
    <source>
        <dbReference type="ARBA" id="ARBA00022515"/>
    </source>
</evidence>
<feature type="domain" description="Primosomal protein N' 3' DNA-binding" evidence="10">
    <location>
        <begin position="23"/>
        <end position="121"/>
    </location>
</feature>
<evidence type="ECO:0000313" key="12">
    <source>
        <dbReference type="Proteomes" id="UP001501475"/>
    </source>
</evidence>
<evidence type="ECO:0000256" key="8">
    <source>
        <dbReference type="HAMAP-Rule" id="MF_00983"/>
    </source>
</evidence>
<evidence type="ECO:0000256" key="2">
    <source>
        <dbReference type="ARBA" id="ARBA00022705"/>
    </source>
</evidence>
<evidence type="ECO:0000256" key="4">
    <source>
        <dbReference type="ARBA" id="ARBA00022741"/>
    </source>
</evidence>
<gene>
    <name evidence="8" type="primary">priA</name>
    <name evidence="11" type="ORF">GCM10009810_18800</name>
</gene>
<dbReference type="RefSeq" id="WP_344065254.1">
    <property type="nucleotide sequence ID" value="NZ_BAAAPN010000045.1"/>
</dbReference>
<dbReference type="Pfam" id="PF17764">
    <property type="entry name" value="PriA_3primeBD"/>
    <property type="match status" value="1"/>
</dbReference>
<feature type="binding site" evidence="8">
    <location>
        <position position="438"/>
    </location>
    <ligand>
        <name>Zn(2+)</name>
        <dbReference type="ChEBI" id="CHEBI:29105"/>
        <label>1</label>
    </ligand>
</feature>
<feature type="binding site" evidence="8">
    <location>
        <position position="402"/>
    </location>
    <ligand>
        <name>Zn(2+)</name>
        <dbReference type="ChEBI" id="CHEBI:29105"/>
        <label>1</label>
    </ligand>
</feature>
<evidence type="ECO:0000256" key="5">
    <source>
        <dbReference type="ARBA" id="ARBA00022833"/>
    </source>
</evidence>
<feature type="binding site" evidence="8">
    <location>
        <position position="441"/>
    </location>
    <ligand>
        <name>Zn(2+)</name>
        <dbReference type="ChEBI" id="CHEBI:29105"/>
        <label>1</label>
    </ligand>
</feature>
<feature type="binding site" evidence="8">
    <location>
        <position position="429"/>
    </location>
    <ligand>
        <name>Zn(2+)</name>
        <dbReference type="ChEBI" id="CHEBI:29105"/>
        <label>2</label>
    </ligand>
</feature>
<evidence type="ECO:0000259" key="10">
    <source>
        <dbReference type="Pfam" id="PF17764"/>
    </source>
</evidence>
<comment type="subunit">
    <text evidence="8">Component of the replication restart primosome.</text>
</comment>
<comment type="function">
    <text evidence="8">Initiates the restart of stalled replication forks, which reloads the replicative helicase on sites other than the origin of replication. Recognizes and binds to abandoned replication forks and remodels them to uncover a helicase loading site. Promotes assembly of the primosome at these replication forks.</text>
</comment>
<evidence type="ECO:0000313" key="11">
    <source>
        <dbReference type="EMBL" id="GAA1759588.1"/>
    </source>
</evidence>
<keyword evidence="5 8" id="KW-0862">Zinc</keyword>
<reference evidence="12" key="1">
    <citation type="journal article" date="2019" name="Int. J. Syst. Evol. Microbiol.">
        <title>The Global Catalogue of Microorganisms (GCM) 10K type strain sequencing project: providing services to taxonomists for standard genome sequencing and annotation.</title>
        <authorList>
            <consortium name="The Broad Institute Genomics Platform"/>
            <consortium name="The Broad Institute Genome Sequencing Center for Infectious Disease"/>
            <person name="Wu L."/>
            <person name="Ma J."/>
        </authorList>
    </citation>
    <scope>NUCLEOTIDE SEQUENCE [LARGE SCALE GENOMIC DNA]</scope>
    <source>
        <strain evidence="12">JCM 15591</strain>
    </source>
</reference>
<proteinExistence type="inferred from homology"/>
<evidence type="ECO:0000256" key="9">
    <source>
        <dbReference type="SAM" id="MobiDB-lite"/>
    </source>
</evidence>
<dbReference type="HAMAP" id="MF_00983">
    <property type="entry name" value="PriA"/>
    <property type="match status" value="1"/>
</dbReference>
<dbReference type="PANTHER" id="PTHR30580:SF0">
    <property type="entry name" value="PRIMOSOMAL PROTEIN N"/>
    <property type="match status" value="1"/>
</dbReference>
<keyword evidence="2 8" id="KW-0235">DNA replication</keyword>
<evidence type="ECO:0000256" key="6">
    <source>
        <dbReference type="ARBA" id="ARBA00022840"/>
    </source>
</evidence>
<dbReference type="Gene3D" id="3.40.50.300">
    <property type="entry name" value="P-loop containing nucleotide triphosphate hydrolases"/>
    <property type="match status" value="1"/>
</dbReference>
<dbReference type="PANTHER" id="PTHR30580">
    <property type="entry name" value="PRIMOSOMAL PROTEIN N"/>
    <property type="match status" value="1"/>
</dbReference>
<name>A0ABP4WPI6_9MICO</name>
<sequence>MTVTDATASGAQAPEVSLPVALVVVDTGLPHLDRPFEYAVPQALSDAAQPGVRVKVRFAGQDLPGYVVERRARAEHTGRLAPIRSVVSEEQVLRPAILRLAEELAEAYAATVGDVLRLAIPPRHARAERALPMAAPDGADFTLSTDPAAWSAYPAGQALLRRLIEGDAPAAAWCAAPGAVGPEEDWPAAIAEAVGLTLLGGRGSLVVVPDHRDVERVDAALVRVLGPGQHVRLTADQGPQARYTSWLRVLRGHVPVAIGTRAAAYAPVDRLGLIVVWDDGDDLHEEPRAPYVHSADVARRRAAIEGAALILGGFGRSVRSQALVESGAVRSVTVTRAYARDHAPAATVAGESDTEQERDAGARSARLPTPAWRAAKEALASGPVLIQVPRRGYVPSLACRTCRARARCPNCQGPLKLDAAQAFPSCGWCSRQAPGWVCPVCEGTQVRSLVIGARRTAEELGRAFPGFAVLTSGAGTVLSRVPGRPALVIATPGAEPVADGGYAAALLLDAWALLDRPSLDAQPETLRRWLAAAALVRGRSLGGVVVVCGAPPDGAAPAVDALIRWDPVWLARNELTARAELGLPPVAVFAEATGDRKTLAEIAQRAGIASGATAFGPLALPSGDSHRLLLRTTTEAAPGLSGELRAIRAERSARKVAEPLRIRMHVDDPD</sequence>
<keyword evidence="4 8" id="KW-0547">Nucleotide-binding</keyword>
<protein>
    <recommendedName>
        <fullName evidence="8">Probable replication restart protein PriA</fullName>
    </recommendedName>
    <alternativeName>
        <fullName evidence="8">Putative ATP-dependent DNA helicase PriA</fullName>
    </alternativeName>
</protein>
<comment type="similarity">
    <text evidence="8">Belongs to the helicase family. PriA subfamily.</text>
</comment>
<dbReference type="InterPro" id="IPR042115">
    <property type="entry name" value="PriA_3primeBD_sf"/>
</dbReference>
<comment type="cofactor">
    <cofactor evidence="8">
        <name>Zn(2+)</name>
        <dbReference type="ChEBI" id="CHEBI:29105"/>
    </cofactor>
    <text evidence="8">Binds 2 zinc ions per subunit.</text>
</comment>
<feature type="binding site" evidence="8">
    <location>
        <position position="399"/>
    </location>
    <ligand>
        <name>Zn(2+)</name>
        <dbReference type="ChEBI" id="CHEBI:29105"/>
        <label>1</label>
    </ligand>
</feature>
<keyword evidence="1 8" id="KW-0639">Primosome</keyword>
<feature type="binding site" evidence="8">
    <location>
        <position position="426"/>
    </location>
    <ligand>
        <name>Zn(2+)</name>
        <dbReference type="ChEBI" id="CHEBI:29105"/>
        <label>2</label>
    </ligand>
</feature>
<evidence type="ECO:0000256" key="3">
    <source>
        <dbReference type="ARBA" id="ARBA00022723"/>
    </source>
</evidence>
<keyword evidence="7 8" id="KW-0238">DNA-binding</keyword>
<dbReference type="InterPro" id="IPR005259">
    <property type="entry name" value="PriA"/>
</dbReference>
<feature type="region of interest" description="Disordered" evidence="9">
    <location>
        <begin position="344"/>
        <end position="367"/>
    </location>
</feature>
<keyword evidence="3 8" id="KW-0479">Metal-binding</keyword>
<feature type="binding site" evidence="8">
    <location>
        <position position="408"/>
    </location>
    <ligand>
        <name>Zn(2+)</name>
        <dbReference type="ChEBI" id="CHEBI:29105"/>
        <label>2</label>
    </ligand>
</feature>
<keyword evidence="12" id="KW-1185">Reference proteome</keyword>
<dbReference type="Proteomes" id="UP001501475">
    <property type="component" value="Unassembled WGS sequence"/>
</dbReference>
<keyword evidence="6 8" id="KW-0067">ATP-binding</keyword>
<comment type="caution">
    <text evidence="11">The sequence shown here is derived from an EMBL/GenBank/DDBJ whole genome shotgun (WGS) entry which is preliminary data.</text>
</comment>
<dbReference type="EMBL" id="BAAAPN010000045">
    <property type="protein sequence ID" value="GAA1759588.1"/>
    <property type="molecule type" value="Genomic_DNA"/>
</dbReference>
<comment type="caution">
    <text evidence="8">As this protein does not have any detectable helicase domains, it probably does not have helicase activity.</text>
</comment>
<dbReference type="InterPro" id="IPR027417">
    <property type="entry name" value="P-loop_NTPase"/>
</dbReference>
<organism evidence="11 12">
    <name type="scientific">Nostocoides vanveenii</name>
    <dbReference type="NCBI Taxonomy" id="330835"/>
    <lineage>
        <taxon>Bacteria</taxon>
        <taxon>Bacillati</taxon>
        <taxon>Actinomycetota</taxon>
        <taxon>Actinomycetes</taxon>
        <taxon>Micrococcales</taxon>
        <taxon>Intrasporangiaceae</taxon>
        <taxon>Nostocoides</taxon>
    </lineage>
</organism>
<dbReference type="Gene3D" id="3.40.1440.60">
    <property type="entry name" value="PriA, 3(prime) DNA-binding domain"/>
    <property type="match status" value="1"/>
</dbReference>
<accession>A0ABP4WPI6</accession>
<dbReference type="InterPro" id="IPR041222">
    <property type="entry name" value="PriA_3primeBD"/>
</dbReference>
<evidence type="ECO:0000256" key="7">
    <source>
        <dbReference type="ARBA" id="ARBA00023125"/>
    </source>
</evidence>